<name>A0A9W7DII6_AMBMO</name>
<evidence type="ECO:0000313" key="14">
    <source>
        <dbReference type="EMBL" id="GMG40137.1"/>
    </source>
</evidence>
<keyword evidence="7 11" id="KW-0067">ATP-binding</keyword>
<dbReference type="Proteomes" id="UP001165063">
    <property type="component" value="Unassembled WGS sequence"/>
</dbReference>
<evidence type="ECO:0000259" key="12">
    <source>
        <dbReference type="Pfam" id="PF00349"/>
    </source>
</evidence>
<dbReference type="PROSITE" id="PS00378">
    <property type="entry name" value="HEXOKINASE_1"/>
    <property type="match status" value="1"/>
</dbReference>
<evidence type="ECO:0000256" key="5">
    <source>
        <dbReference type="ARBA" id="ARBA00022741"/>
    </source>
</evidence>
<dbReference type="PRINTS" id="PR00475">
    <property type="entry name" value="HEXOKINASE"/>
</dbReference>
<feature type="domain" description="Hexokinase N-terminal" evidence="12">
    <location>
        <begin position="22"/>
        <end position="217"/>
    </location>
</feature>
<dbReference type="PANTHER" id="PTHR19443:SF16">
    <property type="entry name" value="HEXOKINASE TYPE 1-RELATED"/>
    <property type="match status" value="1"/>
</dbReference>
<dbReference type="GO" id="GO:0005536">
    <property type="term" value="F:D-glucose binding"/>
    <property type="evidence" value="ECO:0007669"/>
    <property type="project" value="InterPro"/>
</dbReference>
<dbReference type="PANTHER" id="PTHR19443">
    <property type="entry name" value="HEXOKINASE"/>
    <property type="match status" value="1"/>
</dbReference>
<comment type="pathway">
    <text evidence="2">Carbohydrate metabolism; hexose metabolism.</text>
</comment>
<dbReference type="OrthoDB" id="419537at2759"/>
<dbReference type="Gene3D" id="3.40.367.20">
    <property type="match status" value="1"/>
</dbReference>
<comment type="catalytic activity">
    <reaction evidence="9">
        <text>a D-hexose + ATP = a D-hexose 6-phosphate + ADP + H(+)</text>
        <dbReference type="Rhea" id="RHEA:22740"/>
        <dbReference type="ChEBI" id="CHEBI:4194"/>
        <dbReference type="ChEBI" id="CHEBI:15378"/>
        <dbReference type="ChEBI" id="CHEBI:30616"/>
        <dbReference type="ChEBI" id="CHEBI:229467"/>
        <dbReference type="ChEBI" id="CHEBI:456216"/>
        <dbReference type="EC" id="2.7.1.1"/>
    </reaction>
    <physiologicalReaction direction="left-to-right" evidence="9">
        <dbReference type="Rhea" id="RHEA:22741"/>
    </physiologicalReaction>
</comment>
<dbReference type="GO" id="GO:0006096">
    <property type="term" value="P:glycolytic process"/>
    <property type="evidence" value="ECO:0007669"/>
    <property type="project" value="UniProtKB-KW"/>
</dbReference>
<evidence type="ECO:0000256" key="4">
    <source>
        <dbReference type="ARBA" id="ARBA00022679"/>
    </source>
</evidence>
<accession>A0A9W7DII6</accession>
<dbReference type="SUPFAM" id="SSF53067">
    <property type="entry name" value="Actin-like ATPase domain"/>
    <property type="match status" value="2"/>
</dbReference>
<dbReference type="PROSITE" id="PS51748">
    <property type="entry name" value="HEXOKINASE_2"/>
    <property type="match status" value="1"/>
</dbReference>
<dbReference type="Pfam" id="PF03727">
    <property type="entry name" value="Hexokinase_2"/>
    <property type="match status" value="1"/>
</dbReference>
<keyword evidence="6 11" id="KW-0418">Kinase</keyword>
<organism evidence="14 15">
    <name type="scientific">Ambrosiozyma monospora</name>
    <name type="common">Yeast</name>
    <name type="synonym">Endomycopsis monosporus</name>
    <dbReference type="NCBI Taxonomy" id="43982"/>
    <lineage>
        <taxon>Eukaryota</taxon>
        <taxon>Fungi</taxon>
        <taxon>Dikarya</taxon>
        <taxon>Ascomycota</taxon>
        <taxon>Saccharomycotina</taxon>
        <taxon>Pichiomycetes</taxon>
        <taxon>Pichiales</taxon>
        <taxon>Pichiaceae</taxon>
        <taxon>Ambrosiozyma</taxon>
    </lineage>
</organism>
<dbReference type="Gene3D" id="3.30.420.40">
    <property type="match status" value="1"/>
</dbReference>
<dbReference type="GO" id="GO:0019158">
    <property type="term" value="F:mannokinase activity"/>
    <property type="evidence" value="ECO:0007669"/>
    <property type="project" value="TreeGrafter"/>
</dbReference>
<keyword evidence="15" id="KW-1185">Reference proteome</keyword>
<dbReference type="InterPro" id="IPR043129">
    <property type="entry name" value="ATPase_NBD"/>
</dbReference>
<dbReference type="EC" id="2.7.1.-" evidence="11"/>
<evidence type="ECO:0000256" key="10">
    <source>
        <dbReference type="ARBA" id="ARBA00047905"/>
    </source>
</evidence>
<dbReference type="AlphaFoldDB" id="A0A9W7DII6"/>
<proteinExistence type="inferred from homology"/>
<evidence type="ECO:0000256" key="7">
    <source>
        <dbReference type="ARBA" id="ARBA00022840"/>
    </source>
</evidence>
<feature type="domain" description="Hexokinase C-terminal" evidence="13">
    <location>
        <begin position="223"/>
        <end position="304"/>
    </location>
</feature>
<dbReference type="GO" id="GO:0001678">
    <property type="term" value="P:intracellular glucose homeostasis"/>
    <property type="evidence" value="ECO:0007669"/>
    <property type="project" value="InterPro"/>
</dbReference>
<dbReference type="GO" id="GO:0004340">
    <property type="term" value="F:glucokinase activity"/>
    <property type="evidence" value="ECO:0007669"/>
    <property type="project" value="TreeGrafter"/>
</dbReference>
<keyword evidence="5 11" id="KW-0547">Nucleotide-binding</keyword>
<evidence type="ECO:0000256" key="3">
    <source>
        <dbReference type="ARBA" id="ARBA00009225"/>
    </source>
</evidence>
<evidence type="ECO:0000256" key="1">
    <source>
        <dbReference type="ARBA" id="ARBA00004888"/>
    </source>
</evidence>
<gene>
    <name evidence="14" type="ORF">Amon01_000592100</name>
</gene>
<dbReference type="InterPro" id="IPR001312">
    <property type="entry name" value="Hexokinase"/>
</dbReference>
<dbReference type="EMBL" id="BSXU01003478">
    <property type="protein sequence ID" value="GMG40137.1"/>
    <property type="molecule type" value="Genomic_DNA"/>
</dbReference>
<evidence type="ECO:0000256" key="11">
    <source>
        <dbReference type="RuleBase" id="RU362007"/>
    </source>
</evidence>
<dbReference type="InterPro" id="IPR022673">
    <property type="entry name" value="Hexokinase_C"/>
</dbReference>
<evidence type="ECO:0000256" key="9">
    <source>
        <dbReference type="ARBA" id="ARBA00044613"/>
    </source>
</evidence>
<dbReference type="GO" id="GO:0006006">
    <property type="term" value="P:glucose metabolic process"/>
    <property type="evidence" value="ECO:0007669"/>
    <property type="project" value="TreeGrafter"/>
</dbReference>
<dbReference type="GO" id="GO:0005829">
    <property type="term" value="C:cytosol"/>
    <property type="evidence" value="ECO:0007669"/>
    <property type="project" value="TreeGrafter"/>
</dbReference>
<evidence type="ECO:0000259" key="13">
    <source>
        <dbReference type="Pfam" id="PF03727"/>
    </source>
</evidence>
<dbReference type="InterPro" id="IPR022672">
    <property type="entry name" value="Hexokinase_N"/>
</dbReference>
<dbReference type="GO" id="GO:0008865">
    <property type="term" value="F:fructokinase activity"/>
    <property type="evidence" value="ECO:0007669"/>
    <property type="project" value="TreeGrafter"/>
</dbReference>
<dbReference type="GO" id="GO:0005524">
    <property type="term" value="F:ATP binding"/>
    <property type="evidence" value="ECO:0007669"/>
    <property type="project" value="UniProtKB-UniRule"/>
</dbReference>
<sequence length="324" mass="36080">MVHQPEPLKHFISIPTDLKAKFDQVEKEFTVSAEKLQEVTSHFIDELEEGLSKEGGNIPLIPSWVLDFPTGQETGDYLAIDLGGTNLRIVAVNLKGNSDFSFTHSKYALPDWMRTAKAEQLWDFIADCLDVFVKEFFPEGVTTCESLPLGFTFSYPAFQNAINSGILQTWTKGFDIHGVEGHDVVPMLQAAIDKKKLPVHVVALINDTTGTLVASMYSDPNTKMGLIFGTGVNGAYYDLANHIPKLHDKLPSDIKDDHSVPMAINCEYGAFDNENSVLPRTKYDVIIDEESPRPGQQCYEKMVAELNKMHLKTCVSSVNYSNKT</sequence>
<keyword evidence="8 11" id="KW-0324">Glycolysis</keyword>
<dbReference type="FunFam" id="3.30.420.40:FF:000092">
    <property type="entry name" value="Phosphotransferase"/>
    <property type="match status" value="1"/>
</dbReference>
<dbReference type="InterPro" id="IPR019807">
    <property type="entry name" value="Hexokinase_BS"/>
</dbReference>
<dbReference type="Pfam" id="PF00349">
    <property type="entry name" value="Hexokinase_1"/>
    <property type="match status" value="1"/>
</dbReference>
<comment type="similarity">
    <text evidence="3 11">Belongs to the hexokinase family.</text>
</comment>
<comment type="catalytic activity">
    <reaction evidence="10">
        <text>D-fructose + ATP = D-fructose 6-phosphate + ADP + H(+)</text>
        <dbReference type="Rhea" id="RHEA:16125"/>
        <dbReference type="ChEBI" id="CHEBI:15378"/>
        <dbReference type="ChEBI" id="CHEBI:30616"/>
        <dbReference type="ChEBI" id="CHEBI:37721"/>
        <dbReference type="ChEBI" id="CHEBI:61527"/>
        <dbReference type="ChEBI" id="CHEBI:456216"/>
        <dbReference type="EC" id="2.7.1.1"/>
    </reaction>
    <physiologicalReaction direction="left-to-right" evidence="10">
        <dbReference type="Rhea" id="RHEA:16126"/>
    </physiologicalReaction>
</comment>
<keyword evidence="4 11" id="KW-0808">Transferase</keyword>
<evidence type="ECO:0000313" key="15">
    <source>
        <dbReference type="Proteomes" id="UP001165063"/>
    </source>
</evidence>
<evidence type="ECO:0000256" key="2">
    <source>
        <dbReference type="ARBA" id="ARBA00005028"/>
    </source>
</evidence>
<dbReference type="GO" id="GO:0006013">
    <property type="term" value="P:mannose metabolic process"/>
    <property type="evidence" value="ECO:0007669"/>
    <property type="project" value="TreeGrafter"/>
</dbReference>
<dbReference type="Gene3D" id="1.10.287.1250">
    <property type="match status" value="1"/>
</dbReference>
<comment type="pathway">
    <text evidence="1">Carbohydrate degradation; glycolysis; D-glyceraldehyde 3-phosphate and glycerone phosphate from D-glucose: step 1/4.</text>
</comment>
<reference evidence="14" key="1">
    <citation type="submission" date="2023-04" db="EMBL/GenBank/DDBJ databases">
        <title>Ambrosiozyma monospora NBRC 1965.</title>
        <authorList>
            <person name="Ichikawa N."/>
            <person name="Sato H."/>
            <person name="Tonouchi N."/>
        </authorList>
    </citation>
    <scope>NUCLEOTIDE SEQUENCE</scope>
    <source>
        <strain evidence="14">NBRC 1965</strain>
    </source>
</reference>
<protein>
    <recommendedName>
        <fullName evidence="11">Phosphotransferase</fullName>
        <ecNumber evidence="11">2.7.1.-</ecNumber>
    </recommendedName>
</protein>
<evidence type="ECO:0000256" key="6">
    <source>
        <dbReference type="ARBA" id="ARBA00022777"/>
    </source>
</evidence>
<dbReference type="GO" id="GO:0005739">
    <property type="term" value="C:mitochondrion"/>
    <property type="evidence" value="ECO:0007669"/>
    <property type="project" value="TreeGrafter"/>
</dbReference>
<comment type="caution">
    <text evidence="14">The sequence shown here is derived from an EMBL/GenBank/DDBJ whole genome shotgun (WGS) entry which is preliminary data.</text>
</comment>
<evidence type="ECO:0000256" key="8">
    <source>
        <dbReference type="ARBA" id="ARBA00023152"/>
    </source>
</evidence>